<sequence length="170" mass="20281">MSDFVARIRACTSSLTDWNKSQSLRLRNDISRWKKELSIATNRIDHDSWSDIRNIENKLNKLLEEKEVYWKQRTKDMWYKNGDRITKYFHWKASARRAKNKIQGLKDDSGIWQIGVEKMEKIVVDYFSQLFTSARPSYEDFGKVTSTIGMRVSDRNRSLFDRPFITEEEL</sequence>
<accession>A0AA39S0Z7</accession>
<dbReference type="EMBL" id="JAUESC010000384">
    <property type="protein sequence ID" value="KAK0583280.1"/>
    <property type="molecule type" value="Genomic_DNA"/>
</dbReference>
<protein>
    <submittedName>
        <fullName evidence="1">Uncharacterized protein</fullName>
    </submittedName>
</protein>
<evidence type="ECO:0000313" key="2">
    <source>
        <dbReference type="Proteomes" id="UP001168877"/>
    </source>
</evidence>
<dbReference type="Proteomes" id="UP001168877">
    <property type="component" value="Unassembled WGS sequence"/>
</dbReference>
<gene>
    <name evidence="1" type="ORF">LWI29_035396</name>
</gene>
<reference evidence="1" key="2">
    <citation type="submission" date="2023-06" db="EMBL/GenBank/DDBJ databases">
        <authorList>
            <person name="Swenson N.G."/>
            <person name="Wegrzyn J.L."/>
            <person name="Mcevoy S.L."/>
        </authorList>
    </citation>
    <scope>NUCLEOTIDE SEQUENCE</scope>
    <source>
        <strain evidence="1">NS2018</strain>
        <tissue evidence="1">Leaf</tissue>
    </source>
</reference>
<evidence type="ECO:0000313" key="1">
    <source>
        <dbReference type="EMBL" id="KAK0583280.1"/>
    </source>
</evidence>
<reference evidence="1" key="1">
    <citation type="journal article" date="2022" name="Plant J.">
        <title>Strategies of tolerance reflected in two North American maple genomes.</title>
        <authorList>
            <person name="McEvoy S.L."/>
            <person name="Sezen U.U."/>
            <person name="Trouern-Trend A."/>
            <person name="McMahon S.M."/>
            <person name="Schaberg P.G."/>
            <person name="Yang J."/>
            <person name="Wegrzyn J.L."/>
            <person name="Swenson N.G."/>
        </authorList>
    </citation>
    <scope>NUCLEOTIDE SEQUENCE</scope>
    <source>
        <strain evidence="1">NS2018</strain>
    </source>
</reference>
<proteinExistence type="predicted"/>
<keyword evidence="2" id="KW-1185">Reference proteome</keyword>
<dbReference type="AlphaFoldDB" id="A0AA39S0Z7"/>
<organism evidence="1 2">
    <name type="scientific">Acer saccharum</name>
    <name type="common">Sugar maple</name>
    <dbReference type="NCBI Taxonomy" id="4024"/>
    <lineage>
        <taxon>Eukaryota</taxon>
        <taxon>Viridiplantae</taxon>
        <taxon>Streptophyta</taxon>
        <taxon>Embryophyta</taxon>
        <taxon>Tracheophyta</taxon>
        <taxon>Spermatophyta</taxon>
        <taxon>Magnoliopsida</taxon>
        <taxon>eudicotyledons</taxon>
        <taxon>Gunneridae</taxon>
        <taxon>Pentapetalae</taxon>
        <taxon>rosids</taxon>
        <taxon>malvids</taxon>
        <taxon>Sapindales</taxon>
        <taxon>Sapindaceae</taxon>
        <taxon>Hippocastanoideae</taxon>
        <taxon>Acereae</taxon>
        <taxon>Acer</taxon>
    </lineage>
</organism>
<name>A0AA39S0Z7_ACESA</name>
<comment type="caution">
    <text evidence="1">The sequence shown here is derived from an EMBL/GenBank/DDBJ whole genome shotgun (WGS) entry which is preliminary data.</text>
</comment>